<dbReference type="OrthoDB" id="320990at2"/>
<keyword evidence="5" id="KW-1185">Reference proteome</keyword>
<feature type="transmembrane region" description="Helical" evidence="1">
    <location>
        <begin position="17"/>
        <end position="35"/>
    </location>
</feature>
<keyword evidence="1" id="KW-0812">Transmembrane</keyword>
<dbReference type="Proteomes" id="UP000297394">
    <property type="component" value="Unassembled WGS sequence"/>
</dbReference>
<comment type="caution">
    <text evidence="2">The sequence shown here is derived from an EMBL/GenBank/DDBJ whole genome shotgun (WGS) entry which is preliminary data.</text>
</comment>
<evidence type="ECO:0000313" key="3">
    <source>
        <dbReference type="EMBL" id="TGK88693.1"/>
    </source>
</evidence>
<dbReference type="Proteomes" id="UP000297918">
    <property type="component" value="Unassembled WGS sequence"/>
</dbReference>
<keyword evidence="2" id="KW-0378">Hydrolase</keyword>
<evidence type="ECO:0000313" key="5">
    <source>
        <dbReference type="Proteomes" id="UP000297918"/>
    </source>
</evidence>
<sequence>MKKDIHKATFLSKSIKLTFYAIVFFCGSLFVTRTIDSFGFLESSYGHYHFPVSRKIPYFRQGEREFGQINEFGVRIGSTKSNFSCGYLLLGDSQTFGSGIFWKDTFSEILNRETNCQWTNVGIPGFTLENEFSMYQKVSPYLKEKTVYLIVYGNDIYETGDTPDYLHFVNHQKMYLQFSSFFFPKATRLYLKKKYFVSIQKRMEDELERVSKFPYSPSTHKSKKNEVVDFLPLKTLYQISPTYLSSALDTKSFAKINFERWSRIFFQLKDQIEKDGKQLRVVYLPLEVEYDRTRYEIYKNIGFQMNPSWLESDSELVLDLIRLTKENHIPFIDLRNFMRYRTDLLQNGDIHINEVATRMIADVLKKDL</sequence>
<reference evidence="3" key="1">
    <citation type="submission" date="2018-10" db="EMBL/GenBank/DDBJ databases">
        <authorList>
            <person name="Vincent A.T."/>
            <person name="Schiettekatte O."/>
            <person name="Bourhy P."/>
            <person name="Veyrier F.J."/>
            <person name="Picardeau M."/>
        </authorList>
    </citation>
    <scope>NUCLEOTIDE SEQUENCE</scope>
    <source>
        <strain evidence="3">201800281</strain>
    </source>
</reference>
<dbReference type="RefSeq" id="WP_135750057.1">
    <property type="nucleotide sequence ID" value="NZ_RQFL01000031.1"/>
</dbReference>
<dbReference type="InterPro" id="IPR036514">
    <property type="entry name" value="SGNH_hydro_sf"/>
</dbReference>
<keyword evidence="1" id="KW-0472">Membrane</keyword>
<name>A0A4V6QLJ4_9LEPT</name>
<dbReference type="AlphaFoldDB" id="A0A4V6QLJ4"/>
<gene>
    <name evidence="2" type="ORF">EHQ23_04140</name>
    <name evidence="3" type="ORF">EHQ26_16665</name>
</gene>
<keyword evidence="1" id="KW-1133">Transmembrane helix</keyword>
<evidence type="ECO:0000256" key="1">
    <source>
        <dbReference type="SAM" id="Phobius"/>
    </source>
</evidence>
<dbReference type="EMBL" id="RQFL01000031">
    <property type="protein sequence ID" value="TGK88693.1"/>
    <property type="molecule type" value="Genomic_DNA"/>
</dbReference>
<dbReference type="EMBL" id="RQFM01000010">
    <property type="protein sequence ID" value="TGK88043.1"/>
    <property type="molecule type" value="Genomic_DNA"/>
</dbReference>
<dbReference type="Gene3D" id="3.40.50.1110">
    <property type="entry name" value="SGNH hydrolase"/>
    <property type="match status" value="1"/>
</dbReference>
<evidence type="ECO:0000313" key="2">
    <source>
        <dbReference type="EMBL" id="TGK88043.1"/>
    </source>
</evidence>
<protein>
    <submittedName>
        <fullName evidence="2">SGNH/GDSL hydrolase family protein</fullName>
    </submittedName>
</protein>
<dbReference type="GO" id="GO:0016788">
    <property type="term" value="F:hydrolase activity, acting on ester bonds"/>
    <property type="evidence" value="ECO:0007669"/>
    <property type="project" value="UniProtKB-ARBA"/>
</dbReference>
<reference evidence="4 5" key="2">
    <citation type="journal article" date="2019" name="PLoS Negl. Trop. Dis.">
        <title>Revisiting the worldwide diversity of Leptospira species in the environment.</title>
        <authorList>
            <person name="Vincent A.T."/>
            <person name="Schiettekatte O."/>
            <person name="Bourhy P."/>
            <person name="Veyrier F.J."/>
            <person name="Picardeau M."/>
        </authorList>
    </citation>
    <scope>NUCLEOTIDE SEQUENCE [LARGE SCALE GENOMIC DNA]</scope>
    <source>
        <strain evidence="2 4">201800280</strain>
        <strain evidence="5">201800281</strain>
    </source>
</reference>
<organism evidence="2 4">
    <name type="scientific">Leptospira bourretii</name>
    <dbReference type="NCBI Taxonomy" id="2484962"/>
    <lineage>
        <taxon>Bacteria</taxon>
        <taxon>Pseudomonadati</taxon>
        <taxon>Spirochaetota</taxon>
        <taxon>Spirochaetia</taxon>
        <taxon>Leptospirales</taxon>
        <taxon>Leptospiraceae</taxon>
        <taxon>Leptospira</taxon>
    </lineage>
</organism>
<accession>A0A4V6QLJ4</accession>
<evidence type="ECO:0000313" key="4">
    <source>
        <dbReference type="Proteomes" id="UP000297394"/>
    </source>
</evidence>
<proteinExistence type="predicted"/>
<dbReference type="SUPFAM" id="SSF52266">
    <property type="entry name" value="SGNH hydrolase"/>
    <property type="match status" value="1"/>
</dbReference>